<evidence type="ECO:0000256" key="9">
    <source>
        <dbReference type="SAM" id="Phobius"/>
    </source>
</evidence>
<dbReference type="InterPro" id="IPR000629">
    <property type="entry name" value="RNA-helicase_DEAD-box_CS"/>
</dbReference>
<feature type="transmembrane region" description="Helical" evidence="9">
    <location>
        <begin position="177"/>
        <end position="198"/>
    </location>
</feature>
<dbReference type="EMBL" id="LR031874">
    <property type="protein sequence ID" value="VDD19288.1"/>
    <property type="molecule type" value="Genomic_DNA"/>
</dbReference>
<keyword evidence="9" id="KW-1133">Transmembrane helix</keyword>
<keyword evidence="5 7" id="KW-0067">ATP-binding</keyword>
<feature type="domain" description="Helicase C-terminal" evidence="12">
    <location>
        <begin position="460"/>
        <end position="604"/>
    </location>
</feature>
<reference evidence="13" key="1">
    <citation type="submission" date="2018-11" db="EMBL/GenBank/DDBJ databases">
        <authorList>
            <consortium name="Genoscope - CEA"/>
            <person name="William W."/>
        </authorList>
    </citation>
    <scope>NUCLEOTIDE SEQUENCE</scope>
</reference>
<dbReference type="GO" id="GO:0005524">
    <property type="term" value="F:ATP binding"/>
    <property type="evidence" value="ECO:0007669"/>
    <property type="project" value="UniProtKB-KW"/>
</dbReference>
<evidence type="ECO:0000256" key="8">
    <source>
        <dbReference type="SAM" id="MobiDB-lite"/>
    </source>
</evidence>
<keyword evidence="6" id="KW-0694">RNA-binding</keyword>
<dbReference type="InterPro" id="IPR011545">
    <property type="entry name" value="DEAD/DEAH_box_helicase_dom"/>
</dbReference>
<feature type="compositionally biased region" description="Polar residues" evidence="8">
    <location>
        <begin position="94"/>
        <end position="108"/>
    </location>
</feature>
<dbReference type="GO" id="GO:0016787">
    <property type="term" value="F:hydrolase activity"/>
    <property type="evidence" value="ECO:0007669"/>
    <property type="project" value="UniProtKB-KW"/>
</dbReference>
<feature type="region of interest" description="Disordered" evidence="8">
    <location>
        <begin position="45"/>
        <end position="130"/>
    </location>
</feature>
<dbReference type="InterPro" id="IPR036020">
    <property type="entry name" value="WW_dom_sf"/>
</dbReference>
<evidence type="ECO:0000256" key="4">
    <source>
        <dbReference type="ARBA" id="ARBA00022806"/>
    </source>
</evidence>
<feature type="compositionally biased region" description="Pro residues" evidence="8">
    <location>
        <begin position="52"/>
        <end position="61"/>
    </location>
</feature>
<feature type="transmembrane region" description="Helical" evidence="9">
    <location>
        <begin position="210"/>
        <end position="239"/>
    </location>
</feature>
<organism evidence="13">
    <name type="scientific">Brassica oleracea</name>
    <name type="common">Wild cabbage</name>
    <dbReference type="NCBI Taxonomy" id="3712"/>
    <lineage>
        <taxon>Eukaryota</taxon>
        <taxon>Viridiplantae</taxon>
        <taxon>Streptophyta</taxon>
        <taxon>Embryophyta</taxon>
        <taxon>Tracheophyta</taxon>
        <taxon>Spermatophyta</taxon>
        <taxon>Magnoliopsida</taxon>
        <taxon>eudicotyledons</taxon>
        <taxon>Gunneridae</taxon>
        <taxon>Pentapetalae</taxon>
        <taxon>rosids</taxon>
        <taxon>malvids</taxon>
        <taxon>Brassicales</taxon>
        <taxon>Brassicaceae</taxon>
        <taxon>Brassiceae</taxon>
        <taxon>Brassica</taxon>
    </lineage>
</organism>
<dbReference type="PROSITE" id="PS51192">
    <property type="entry name" value="HELICASE_ATP_BIND_1"/>
    <property type="match status" value="1"/>
</dbReference>
<dbReference type="Gene3D" id="2.20.70.10">
    <property type="match status" value="1"/>
</dbReference>
<dbReference type="CDD" id="cd00201">
    <property type="entry name" value="WW"/>
    <property type="match status" value="1"/>
</dbReference>
<evidence type="ECO:0000259" key="10">
    <source>
        <dbReference type="PROSITE" id="PS50020"/>
    </source>
</evidence>
<keyword evidence="9" id="KW-0812">Transmembrane</keyword>
<evidence type="ECO:0000256" key="7">
    <source>
        <dbReference type="RuleBase" id="RU000492"/>
    </source>
</evidence>
<dbReference type="SUPFAM" id="SSF52540">
    <property type="entry name" value="P-loop containing nucleoside triphosphate hydrolases"/>
    <property type="match status" value="1"/>
</dbReference>
<dbReference type="EC" id="3.6.4.13" evidence="1"/>
<accession>A0A3P6D030</accession>
<dbReference type="PROSITE" id="PS50020">
    <property type="entry name" value="WW_DOMAIN_2"/>
    <property type="match status" value="1"/>
</dbReference>
<dbReference type="InterPro" id="IPR027417">
    <property type="entry name" value="P-loop_NTPase"/>
</dbReference>
<dbReference type="InterPro" id="IPR001202">
    <property type="entry name" value="WW_dom"/>
</dbReference>
<dbReference type="Gene3D" id="3.40.50.300">
    <property type="entry name" value="P-loop containing nucleotide triphosphate hydrolases"/>
    <property type="match status" value="2"/>
</dbReference>
<evidence type="ECO:0000313" key="13">
    <source>
        <dbReference type="EMBL" id="VDD19288.1"/>
    </source>
</evidence>
<keyword evidence="3 7" id="KW-0378">Hydrolase</keyword>
<dbReference type="PANTHER" id="PTHR47958">
    <property type="entry name" value="ATP-DEPENDENT RNA HELICASE DBP3"/>
    <property type="match status" value="1"/>
</dbReference>
<dbReference type="Pfam" id="PF00397">
    <property type="entry name" value="WW"/>
    <property type="match status" value="1"/>
</dbReference>
<keyword evidence="9" id="KW-0472">Membrane</keyword>
<dbReference type="SMART" id="SM00456">
    <property type="entry name" value="WW"/>
    <property type="match status" value="1"/>
</dbReference>
<keyword evidence="2 7" id="KW-0547">Nucleotide-binding</keyword>
<evidence type="ECO:0000256" key="2">
    <source>
        <dbReference type="ARBA" id="ARBA00022741"/>
    </source>
</evidence>
<keyword evidence="4 7" id="KW-0347">Helicase</keyword>
<dbReference type="FunFam" id="3.40.50.300:FF:000008">
    <property type="entry name" value="ATP-dependent RNA helicase RhlB"/>
    <property type="match status" value="1"/>
</dbReference>
<evidence type="ECO:0000256" key="3">
    <source>
        <dbReference type="ARBA" id="ARBA00022801"/>
    </source>
</evidence>
<feature type="domain" description="Helicase ATP-binding" evidence="11">
    <location>
        <begin position="257"/>
        <end position="431"/>
    </location>
</feature>
<evidence type="ECO:0000256" key="5">
    <source>
        <dbReference type="ARBA" id="ARBA00022840"/>
    </source>
</evidence>
<sequence>MAAATATASTIRYAPEDPNLPKPWKGLVDSRTGYLYFWNPETNVTQYERPPGLAPPKPSPAPVSSSVQAQQQPSSGFSSGKEEDKYDNDGPKTDSGSRFSEASRSGPMNSSNAASGLGNASSGAVVPPPSAAGIEKMSPEAYCRRHEITVTGGQVPPPLMSFEATGFPPELLRELQLYAACTLFCPPGAIFALGGAYVVHCATSLGSLQIIWSALFGGPNILLPYVFLSLKCILVFFFLKLYGAGFSAPSPIQAQSWPVAMQNRDIVAVAKTGSGKTLGYLIPGFMHLQRVRNDSRMGPTILVLSPTRELATQIQAEALKFGKSSRISCACLYGGAPKGPQLKEIERGVDIVIATPGRLNDILEMKRISLHQVSYLVLDEADRMLDMGFEPQIRKIVNEVPTKRQTLMYTATWPKEVRKIASDLLSSPAQVNIGNVDELVANKSITQTIEVIPPMEKQRRLEQILRSQEPGSKIIIFCSTKRMCDTLARNLTRTFGANAIHGDKSQQERDDVLNQFRSGRTPVLVATDVAARGLDVKDIRVVVNYDFPNGVEDYVHRIGRTGRAGATGLAYTFFGDQDAKHASDLIKILEGASQKVPQEVRELATRGGGMNKFRRWGTPSGGGGGYGDSGYGGRGGGRGDSGYGGRGGSGYGGRGDSGYGGRGDSGYGGRGGSGYGGRGGGDAGGRGSWSDSSGRGGSGWGRERSRSPERFNRAAAGPSTSSPPRSFHEAMMMRQK</sequence>
<feature type="compositionally biased region" description="Low complexity" evidence="8">
    <location>
        <begin position="62"/>
        <end position="75"/>
    </location>
</feature>
<feature type="region of interest" description="Disordered" evidence="8">
    <location>
        <begin position="604"/>
        <end position="736"/>
    </location>
</feature>
<proteinExistence type="inferred from homology"/>
<feature type="region of interest" description="Disordered" evidence="8">
    <location>
        <begin position="1"/>
        <end position="26"/>
    </location>
</feature>
<dbReference type="AlphaFoldDB" id="A0A3P6D030"/>
<dbReference type="CDD" id="cd18787">
    <property type="entry name" value="SF2_C_DEAD"/>
    <property type="match status" value="1"/>
</dbReference>
<evidence type="ECO:0000256" key="1">
    <source>
        <dbReference type="ARBA" id="ARBA00012552"/>
    </source>
</evidence>
<dbReference type="GO" id="GO:0003724">
    <property type="term" value="F:RNA helicase activity"/>
    <property type="evidence" value="ECO:0007669"/>
    <property type="project" value="UniProtKB-EC"/>
</dbReference>
<feature type="compositionally biased region" description="Gly residues" evidence="8">
    <location>
        <begin position="619"/>
        <end position="687"/>
    </location>
</feature>
<dbReference type="InterPro" id="IPR014001">
    <property type="entry name" value="Helicase_ATP-bd"/>
</dbReference>
<feature type="compositionally biased region" description="Low complexity" evidence="8">
    <location>
        <begin position="109"/>
        <end position="124"/>
    </location>
</feature>
<dbReference type="GO" id="GO:0003723">
    <property type="term" value="F:RNA binding"/>
    <property type="evidence" value="ECO:0007669"/>
    <property type="project" value="UniProtKB-KW"/>
</dbReference>
<dbReference type="Pfam" id="PF00271">
    <property type="entry name" value="Helicase_C"/>
    <property type="match status" value="1"/>
</dbReference>
<comment type="similarity">
    <text evidence="7">Belongs to the DEAD box helicase family.</text>
</comment>
<evidence type="ECO:0000259" key="12">
    <source>
        <dbReference type="PROSITE" id="PS51194"/>
    </source>
</evidence>
<dbReference type="InterPro" id="IPR001650">
    <property type="entry name" value="Helicase_C-like"/>
</dbReference>
<dbReference type="SMART" id="SM00490">
    <property type="entry name" value="HELICc"/>
    <property type="match status" value="1"/>
</dbReference>
<dbReference type="Pfam" id="PF00270">
    <property type="entry name" value="DEAD"/>
    <property type="match status" value="1"/>
</dbReference>
<evidence type="ECO:0000259" key="11">
    <source>
        <dbReference type="PROSITE" id="PS51192"/>
    </source>
</evidence>
<gene>
    <name evidence="13" type="ORF">BOLC2T06647H</name>
</gene>
<feature type="compositionally biased region" description="Basic and acidic residues" evidence="8">
    <location>
        <begin position="80"/>
        <end position="92"/>
    </location>
</feature>
<dbReference type="SMART" id="SM00487">
    <property type="entry name" value="DEXDc"/>
    <property type="match status" value="1"/>
</dbReference>
<name>A0A3P6D030_BRAOL</name>
<protein>
    <recommendedName>
        <fullName evidence="1">RNA helicase</fullName>
        <ecNumber evidence="1">3.6.4.13</ecNumber>
    </recommendedName>
</protein>
<dbReference type="PROSITE" id="PS01159">
    <property type="entry name" value="WW_DOMAIN_1"/>
    <property type="match status" value="1"/>
</dbReference>
<dbReference type="PROSITE" id="PS51194">
    <property type="entry name" value="HELICASE_CTER"/>
    <property type="match status" value="1"/>
</dbReference>
<dbReference type="SUPFAM" id="SSF51045">
    <property type="entry name" value="WW domain"/>
    <property type="match status" value="1"/>
</dbReference>
<feature type="compositionally biased region" description="Polar residues" evidence="8">
    <location>
        <begin position="1"/>
        <end position="10"/>
    </location>
</feature>
<feature type="compositionally biased region" description="Basic and acidic residues" evidence="8">
    <location>
        <begin position="701"/>
        <end position="712"/>
    </location>
</feature>
<dbReference type="PROSITE" id="PS00039">
    <property type="entry name" value="DEAD_ATP_HELICASE"/>
    <property type="match status" value="1"/>
</dbReference>
<feature type="domain" description="WW" evidence="10">
    <location>
        <begin position="18"/>
        <end position="52"/>
    </location>
</feature>
<evidence type="ECO:0000256" key="6">
    <source>
        <dbReference type="ARBA" id="ARBA00022884"/>
    </source>
</evidence>